<dbReference type="Proteomes" id="UP001409291">
    <property type="component" value="Unassembled WGS sequence"/>
</dbReference>
<accession>A0ABV0BMB3</accession>
<keyword evidence="2" id="KW-1185">Reference proteome</keyword>
<dbReference type="EMBL" id="JBDJNQ010000001">
    <property type="protein sequence ID" value="MEN5375944.1"/>
    <property type="molecule type" value="Genomic_DNA"/>
</dbReference>
<reference evidence="1 2" key="1">
    <citation type="submission" date="2024-04" db="EMBL/GenBank/DDBJ databases">
        <title>WGS of bacteria from Torrens River.</title>
        <authorList>
            <person name="Wyrsch E.R."/>
            <person name="Drigo B."/>
        </authorList>
    </citation>
    <scope>NUCLEOTIDE SEQUENCE [LARGE SCALE GENOMIC DNA]</scope>
    <source>
        <strain evidence="1 2">TWI391</strain>
    </source>
</reference>
<comment type="caution">
    <text evidence="1">The sequence shown here is derived from an EMBL/GenBank/DDBJ whole genome shotgun (WGS) entry which is preliminary data.</text>
</comment>
<evidence type="ECO:0000313" key="1">
    <source>
        <dbReference type="EMBL" id="MEN5375944.1"/>
    </source>
</evidence>
<evidence type="ECO:0000313" key="2">
    <source>
        <dbReference type="Proteomes" id="UP001409291"/>
    </source>
</evidence>
<sequence>MIPQTFEQWKTCLVNDCKVSLTKEFATRRLAVYHDLDKPETKKFIRLYGFQHYQNIIGWFTKIVEGSI</sequence>
<organism evidence="1 2">
    <name type="scientific">Sphingobacterium kitahiroshimense</name>
    <dbReference type="NCBI Taxonomy" id="470446"/>
    <lineage>
        <taxon>Bacteria</taxon>
        <taxon>Pseudomonadati</taxon>
        <taxon>Bacteroidota</taxon>
        <taxon>Sphingobacteriia</taxon>
        <taxon>Sphingobacteriales</taxon>
        <taxon>Sphingobacteriaceae</taxon>
        <taxon>Sphingobacterium</taxon>
    </lineage>
</organism>
<protein>
    <submittedName>
        <fullName evidence="1">Uncharacterized protein</fullName>
    </submittedName>
</protein>
<proteinExistence type="predicted"/>
<dbReference type="RefSeq" id="WP_132843129.1">
    <property type="nucleotide sequence ID" value="NZ_JBDJNQ010000001.1"/>
</dbReference>
<gene>
    <name evidence="1" type="ORF">ABE541_01590</name>
</gene>
<name>A0ABV0BMB3_9SPHI</name>